<keyword evidence="3" id="KW-0812">Transmembrane</keyword>
<proteinExistence type="predicted"/>
<dbReference type="InterPro" id="IPR043502">
    <property type="entry name" value="DNA/RNA_pol_sf"/>
</dbReference>
<dbReference type="EMBL" id="CACRXK020014975">
    <property type="protein sequence ID" value="CAB4027716.1"/>
    <property type="molecule type" value="Genomic_DNA"/>
</dbReference>
<evidence type="ECO:0000313" key="4">
    <source>
        <dbReference type="EMBL" id="CAB4027716.1"/>
    </source>
</evidence>
<dbReference type="PANTHER" id="PTHR47510">
    <property type="entry name" value="REVERSE TRANSCRIPTASE DOMAIN-CONTAINING PROTEIN"/>
    <property type="match status" value="1"/>
</dbReference>
<dbReference type="Pfam" id="PF00078">
    <property type="entry name" value="RVT_1"/>
    <property type="match status" value="1"/>
</dbReference>
<keyword evidence="3" id="KW-1133">Transmembrane helix</keyword>
<keyword evidence="1" id="KW-0175">Coiled coil</keyword>
<feature type="region of interest" description="Disordered" evidence="2">
    <location>
        <begin position="92"/>
        <end position="114"/>
    </location>
</feature>
<protein>
    <submittedName>
        <fullName evidence="4">Uncharacterized protein</fullName>
    </submittedName>
</protein>
<keyword evidence="5" id="KW-1185">Reference proteome</keyword>
<feature type="compositionally biased region" description="Basic and acidic residues" evidence="2">
    <location>
        <begin position="92"/>
        <end position="101"/>
    </location>
</feature>
<feature type="transmembrane region" description="Helical" evidence="3">
    <location>
        <begin position="28"/>
        <end position="46"/>
    </location>
</feature>
<dbReference type="OrthoDB" id="5989324at2759"/>
<feature type="region of interest" description="Disordered" evidence="2">
    <location>
        <begin position="404"/>
        <end position="424"/>
    </location>
</feature>
<dbReference type="InterPro" id="IPR000477">
    <property type="entry name" value="RT_dom"/>
</dbReference>
<organism evidence="4 5">
    <name type="scientific">Paramuricea clavata</name>
    <name type="common">Red gorgonian</name>
    <name type="synonym">Violescent sea-whip</name>
    <dbReference type="NCBI Taxonomy" id="317549"/>
    <lineage>
        <taxon>Eukaryota</taxon>
        <taxon>Metazoa</taxon>
        <taxon>Cnidaria</taxon>
        <taxon>Anthozoa</taxon>
        <taxon>Octocorallia</taxon>
        <taxon>Malacalcyonacea</taxon>
        <taxon>Plexauridae</taxon>
        <taxon>Paramuricea</taxon>
    </lineage>
</organism>
<dbReference type="CDD" id="cd01650">
    <property type="entry name" value="RT_nLTR_like"/>
    <property type="match status" value="1"/>
</dbReference>
<gene>
    <name evidence="4" type="ORF">PACLA_8A007999</name>
</gene>
<evidence type="ECO:0000256" key="3">
    <source>
        <dbReference type="SAM" id="Phobius"/>
    </source>
</evidence>
<evidence type="ECO:0000313" key="5">
    <source>
        <dbReference type="Proteomes" id="UP001152795"/>
    </source>
</evidence>
<dbReference type="AlphaFoldDB" id="A0A7D9L9A2"/>
<dbReference type="PANTHER" id="PTHR47510:SF3">
    <property type="entry name" value="ENDO_EXONUCLEASE_PHOSPHATASE DOMAIN-CONTAINING PROTEIN"/>
    <property type="match status" value="1"/>
</dbReference>
<feature type="coiled-coil region" evidence="1">
    <location>
        <begin position="267"/>
        <end position="373"/>
    </location>
</feature>
<comment type="caution">
    <text evidence="4">The sequence shown here is derived from an EMBL/GenBank/DDBJ whole genome shotgun (WGS) entry which is preliminary data.</text>
</comment>
<feature type="compositionally biased region" description="Acidic residues" evidence="2">
    <location>
        <begin position="102"/>
        <end position="113"/>
    </location>
</feature>
<dbReference type="SUPFAM" id="SSF56672">
    <property type="entry name" value="DNA/RNA polymerases"/>
    <property type="match status" value="1"/>
</dbReference>
<evidence type="ECO:0000256" key="2">
    <source>
        <dbReference type="SAM" id="MobiDB-lite"/>
    </source>
</evidence>
<keyword evidence="3" id="KW-0472">Membrane</keyword>
<accession>A0A7D9L9A2</accession>
<evidence type="ECO:0000256" key="1">
    <source>
        <dbReference type="SAM" id="Coils"/>
    </source>
</evidence>
<dbReference type="Proteomes" id="UP001152795">
    <property type="component" value="Unassembled WGS sequence"/>
</dbReference>
<sequence length="792" mass="90554">MQLQVLLAYPLFIAWVSTRVTAPKVVDLIWLGVFFVYLAILFIFPLNDILSNKLPPVSRVIITMEQIRFYMKIHSFVREVAPRVIAADKHNKGVDKKNSDDEKTDDEGYDDDSISNNNNIPGFSQFLYFLFAPTLVYRDSYPHEDKLKWLGALEDLKAFVLTEIDEDTAENTNWRSPSGGTWKFESELLAVTWQTKSMNISFEGEKGKDLTERVISNLKEEGVKEHNSIALAQNDTEDDGGDITTVECETTAQVVCNELPTEVSEIKLKLNQHIVETKAELQQIKENLAEQLDQLKELSLNGGTKVTEYCLTSLEHENATLRHENTQLRRENDSLKERFNNRSYMVSDLNTKIKNIEDEKLSLVTALKLLQEDSKSISLNNRDATHNTWHTPGHRARTNGKAKINNRKHTTNANSNDSFQTGSKNNKSGKLVFIAGDSILQHIHGWDLSNDKQRVSACKVLFREHKSENYWNAYKTSRNRVTDALRETKAAYYYKGEFKKVKHDPKQAWKTVNKILNRKQESRETNCLETQRGQISHPTELAECFNNYFTNIGPDIAKNIDNGDRNFKDYITTTTSSFNFQTVSESNVYRLLLSLNPRKSTGIDKIPAKIIRVAAPVITNSLTKIFNMAIISATVPFEWKIARVTPIFKNGPRNLLNNYRPISILPVVSKLFEKVLYEQLHEYLVTQELLSPRQFGFRKFHSTASALLDSTNEWFINMDRGLFNIAVFLDLQKAFDTINHDILLTKLDLYGLQKPSLNLLGSYLTNRTQMCSVNGALSGTKLERNESAWSSY</sequence>
<reference evidence="4" key="1">
    <citation type="submission" date="2020-04" db="EMBL/GenBank/DDBJ databases">
        <authorList>
            <person name="Alioto T."/>
            <person name="Alioto T."/>
            <person name="Gomez Garrido J."/>
        </authorList>
    </citation>
    <scope>NUCLEOTIDE SEQUENCE</scope>
    <source>
        <strain evidence="4">A484AB</strain>
    </source>
</reference>
<dbReference type="PROSITE" id="PS50878">
    <property type="entry name" value="RT_POL"/>
    <property type="match status" value="1"/>
</dbReference>
<feature type="compositionally biased region" description="Polar residues" evidence="2">
    <location>
        <begin position="411"/>
        <end position="424"/>
    </location>
</feature>
<name>A0A7D9L9A2_PARCT</name>